<reference evidence="1" key="1">
    <citation type="submission" date="2020-05" db="EMBL/GenBank/DDBJ databases">
        <title>WGS assembly of Panicum virgatum.</title>
        <authorList>
            <person name="Lovell J.T."/>
            <person name="Jenkins J."/>
            <person name="Shu S."/>
            <person name="Juenger T.E."/>
            <person name="Schmutz J."/>
        </authorList>
    </citation>
    <scope>NUCLEOTIDE SEQUENCE</scope>
    <source>
        <strain evidence="1">AP13</strain>
    </source>
</reference>
<name>A0A8T0WF63_PANVG</name>
<dbReference type="Proteomes" id="UP000823388">
    <property type="component" value="Chromosome 2K"/>
</dbReference>
<dbReference type="EMBL" id="CM029039">
    <property type="protein sequence ID" value="KAG2641799.1"/>
    <property type="molecule type" value="Genomic_DNA"/>
</dbReference>
<keyword evidence="2" id="KW-1185">Reference proteome</keyword>
<accession>A0A8T0WF63</accession>
<gene>
    <name evidence="1" type="ORF">PVAP13_2KG234474</name>
</gene>
<comment type="caution">
    <text evidence="1">The sequence shown here is derived from an EMBL/GenBank/DDBJ whole genome shotgun (WGS) entry which is preliminary data.</text>
</comment>
<evidence type="ECO:0000313" key="1">
    <source>
        <dbReference type="EMBL" id="KAG2641799.1"/>
    </source>
</evidence>
<protein>
    <submittedName>
        <fullName evidence="1">Uncharacterized protein</fullName>
    </submittedName>
</protein>
<sequence>MPTALRYSFLPLPDSLSTSFLSPHMSIYCFLHWNFAGLRSRKEHLRTVGMGGIRKILR</sequence>
<organism evidence="1 2">
    <name type="scientific">Panicum virgatum</name>
    <name type="common">Blackwell switchgrass</name>
    <dbReference type="NCBI Taxonomy" id="38727"/>
    <lineage>
        <taxon>Eukaryota</taxon>
        <taxon>Viridiplantae</taxon>
        <taxon>Streptophyta</taxon>
        <taxon>Embryophyta</taxon>
        <taxon>Tracheophyta</taxon>
        <taxon>Spermatophyta</taxon>
        <taxon>Magnoliopsida</taxon>
        <taxon>Liliopsida</taxon>
        <taxon>Poales</taxon>
        <taxon>Poaceae</taxon>
        <taxon>PACMAD clade</taxon>
        <taxon>Panicoideae</taxon>
        <taxon>Panicodae</taxon>
        <taxon>Paniceae</taxon>
        <taxon>Panicinae</taxon>
        <taxon>Panicum</taxon>
        <taxon>Panicum sect. Hiantes</taxon>
    </lineage>
</organism>
<dbReference type="AlphaFoldDB" id="A0A8T0WF63"/>
<evidence type="ECO:0000313" key="2">
    <source>
        <dbReference type="Proteomes" id="UP000823388"/>
    </source>
</evidence>
<proteinExistence type="predicted"/>